<dbReference type="InterPro" id="IPR017896">
    <property type="entry name" value="4Fe4S_Fe-S-bd"/>
</dbReference>
<gene>
    <name evidence="8" type="primary">porD</name>
    <name evidence="8" type="ORF">FAK_31140</name>
</gene>
<dbReference type="GO" id="GO:0046872">
    <property type="term" value="F:metal ion binding"/>
    <property type="evidence" value="ECO:0007669"/>
    <property type="project" value="UniProtKB-KW"/>
</dbReference>
<keyword evidence="2" id="KW-0004">4Fe-4S</keyword>
<sequence length="109" mass="12357">MADEGMFPWKDLPLGCAGTEPGSSRRFNTGDWRSRRYPVTDRETCIKCGLCWIICPDMAYSPDPKDEGYFTWDGYYCKGCGICIEECPKDAISWKEEKEEDKYGPACGA</sequence>
<dbReference type="InterPro" id="IPR011898">
    <property type="entry name" value="PorD_KorD"/>
</dbReference>
<dbReference type="Pfam" id="PF14697">
    <property type="entry name" value="Fer4_21"/>
    <property type="match status" value="1"/>
</dbReference>
<reference evidence="9" key="1">
    <citation type="journal article" date="2023" name="Arch. Microbiol.">
        <title>Desulfoferula mesophilus gen. nov. sp. nov., a mesophilic sulfate-reducing bacterium isolated from a brackish lake sediment.</title>
        <authorList>
            <person name="Watanabe T."/>
            <person name="Yabe T."/>
            <person name="Tsuji J.M."/>
            <person name="Fukui M."/>
        </authorList>
    </citation>
    <scope>NUCLEOTIDE SEQUENCE [LARGE SCALE GENOMIC DNA]</scope>
    <source>
        <strain evidence="9">12FAK</strain>
    </source>
</reference>
<dbReference type="PANTHER" id="PTHR43724:SF1">
    <property type="entry name" value="PYRUVATE SYNTHASE SUBUNIT PORD"/>
    <property type="match status" value="1"/>
</dbReference>
<keyword evidence="3" id="KW-0479">Metal-binding</keyword>
<evidence type="ECO:0000313" key="8">
    <source>
        <dbReference type="EMBL" id="BEQ16048.1"/>
    </source>
</evidence>
<dbReference type="RefSeq" id="WP_338601321.1">
    <property type="nucleotide sequence ID" value="NZ_AP028679.1"/>
</dbReference>
<accession>A0AAU9F1G0</accession>
<dbReference type="PANTHER" id="PTHR43724">
    <property type="entry name" value="PYRUVATE SYNTHASE SUBUNIT PORD"/>
    <property type="match status" value="1"/>
</dbReference>
<dbReference type="GO" id="GO:0051539">
    <property type="term" value="F:4 iron, 4 sulfur cluster binding"/>
    <property type="evidence" value="ECO:0007669"/>
    <property type="project" value="UniProtKB-KW"/>
</dbReference>
<dbReference type="NCBIfam" id="TIGR02179">
    <property type="entry name" value="PorD_KorD"/>
    <property type="match status" value="1"/>
</dbReference>
<keyword evidence="6" id="KW-0411">Iron-sulfur</keyword>
<evidence type="ECO:0000256" key="1">
    <source>
        <dbReference type="ARBA" id="ARBA00001966"/>
    </source>
</evidence>
<evidence type="ECO:0000256" key="4">
    <source>
        <dbReference type="ARBA" id="ARBA00022737"/>
    </source>
</evidence>
<dbReference type="EMBL" id="AP028679">
    <property type="protein sequence ID" value="BEQ16048.1"/>
    <property type="molecule type" value="Genomic_DNA"/>
</dbReference>
<dbReference type="PROSITE" id="PS51379">
    <property type="entry name" value="4FE4S_FER_2"/>
    <property type="match status" value="2"/>
</dbReference>
<dbReference type="Gene3D" id="3.30.70.20">
    <property type="match status" value="1"/>
</dbReference>
<evidence type="ECO:0000256" key="5">
    <source>
        <dbReference type="ARBA" id="ARBA00023004"/>
    </source>
</evidence>
<organism evidence="8 9">
    <name type="scientific">Desulfoferula mesophila</name>
    <dbReference type="NCBI Taxonomy" id="3058419"/>
    <lineage>
        <taxon>Bacteria</taxon>
        <taxon>Pseudomonadati</taxon>
        <taxon>Thermodesulfobacteriota</taxon>
        <taxon>Desulfarculia</taxon>
        <taxon>Desulfarculales</taxon>
        <taxon>Desulfarculaceae</taxon>
        <taxon>Desulfoferula</taxon>
    </lineage>
</organism>
<proteinExistence type="predicted"/>
<dbReference type="KEGG" id="dmp:FAK_31140"/>
<feature type="domain" description="4Fe-4S ferredoxin-type" evidence="7">
    <location>
        <begin position="68"/>
        <end position="97"/>
    </location>
</feature>
<comment type="cofactor">
    <cofactor evidence="1">
        <name>[4Fe-4S] cluster</name>
        <dbReference type="ChEBI" id="CHEBI:49883"/>
    </cofactor>
</comment>
<feature type="domain" description="4Fe-4S ferredoxin-type" evidence="7">
    <location>
        <begin position="36"/>
        <end position="65"/>
    </location>
</feature>
<keyword evidence="5" id="KW-0408">Iron</keyword>
<keyword evidence="8" id="KW-0670">Pyruvate</keyword>
<dbReference type="Proteomes" id="UP001366166">
    <property type="component" value="Chromosome"/>
</dbReference>
<evidence type="ECO:0000256" key="2">
    <source>
        <dbReference type="ARBA" id="ARBA00022485"/>
    </source>
</evidence>
<evidence type="ECO:0000313" key="9">
    <source>
        <dbReference type="Proteomes" id="UP001366166"/>
    </source>
</evidence>
<dbReference type="PROSITE" id="PS00198">
    <property type="entry name" value="4FE4S_FER_1"/>
    <property type="match status" value="1"/>
</dbReference>
<protein>
    <submittedName>
        <fullName evidence="8">Pyruvate synthase subunit PorD</fullName>
    </submittedName>
</protein>
<evidence type="ECO:0000259" key="7">
    <source>
        <dbReference type="PROSITE" id="PS51379"/>
    </source>
</evidence>
<keyword evidence="4" id="KW-0677">Repeat</keyword>
<dbReference type="SUPFAM" id="SSF54862">
    <property type="entry name" value="4Fe-4S ferredoxins"/>
    <property type="match status" value="1"/>
</dbReference>
<dbReference type="AlphaFoldDB" id="A0AAU9F1G0"/>
<evidence type="ECO:0000256" key="3">
    <source>
        <dbReference type="ARBA" id="ARBA00022723"/>
    </source>
</evidence>
<evidence type="ECO:0000256" key="6">
    <source>
        <dbReference type="ARBA" id="ARBA00023014"/>
    </source>
</evidence>
<keyword evidence="9" id="KW-1185">Reference proteome</keyword>
<dbReference type="InterPro" id="IPR017900">
    <property type="entry name" value="4Fe4S_Fe_S_CS"/>
</dbReference>
<name>A0AAU9F1G0_9BACT</name>
<dbReference type="GO" id="GO:0016625">
    <property type="term" value="F:oxidoreductase activity, acting on the aldehyde or oxo group of donors, iron-sulfur protein as acceptor"/>
    <property type="evidence" value="ECO:0007669"/>
    <property type="project" value="InterPro"/>
</dbReference>